<dbReference type="GO" id="GO:0000155">
    <property type="term" value="F:phosphorelay sensor kinase activity"/>
    <property type="evidence" value="ECO:0007669"/>
    <property type="project" value="InterPro"/>
</dbReference>
<dbReference type="InterPro" id="IPR036097">
    <property type="entry name" value="HisK_dim/P_sf"/>
</dbReference>
<dbReference type="STRING" id="675511.GCA_000341735_00926"/>
<evidence type="ECO:0000259" key="6">
    <source>
        <dbReference type="PROSITE" id="PS50110"/>
    </source>
</evidence>
<dbReference type="Proteomes" id="UP000305881">
    <property type="component" value="Chromosome"/>
</dbReference>
<dbReference type="AlphaFoldDB" id="A0A4P9UMX4"/>
<dbReference type="InterPro" id="IPR004358">
    <property type="entry name" value="Sig_transdc_His_kin-like_C"/>
</dbReference>
<gene>
    <name evidence="7" type="ORF">EQU24_10565</name>
</gene>
<evidence type="ECO:0000256" key="1">
    <source>
        <dbReference type="ARBA" id="ARBA00000085"/>
    </source>
</evidence>
<dbReference type="PANTHER" id="PTHR43065:SF50">
    <property type="entry name" value="HISTIDINE KINASE"/>
    <property type="match status" value="1"/>
</dbReference>
<evidence type="ECO:0000313" key="8">
    <source>
        <dbReference type="Proteomes" id="UP000305881"/>
    </source>
</evidence>
<dbReference type="InterPro" id="IPR036890">
    <property type="entry name" value="HATPase_C_sf"/>
</dbReference>
<dbReference type="Pfam" id="PF00072">
    <property type="entry name" value="Response_reg"/>
    <property type="match status" value="1"/>
</dbReference>
<dbReference type="EC" id="2.7.13.3" evidence="2"/>
<evidence type="ECO:0000259" key="5">
    <source>
        <dbReference type="PROSITE" id="PS50109"/>
    </source>
</evidence>
<dbReference type="InterPro" id="IPR005467">
    <property type="entry name" value="His_kinase_dom"/>
</dbReference>
<keyword evidence="3" id="KW-0597">Phosphoprotein</keyword>
<dbReference type="SUPFAM" id="SSF52172">
    <property type="entry name" value="CheY-like"/>
    <property type="match status" value="1"/>
</dbReference>
<dbReference type="PROSITE" id="PS50109">
    <property type="entry name" value="HIS_KIN"/>
    <property type="match status" value="1"/>
</dbReference>
<dbReference type="Gene3D" id="1.10.287.130">
    <property type="match status" value="1"/>
</dbReference>
<dbReference type="Gene3D" id="3.40.50.2300">
    <property type="match status" value="1"/>
</dbReference>
<dbReference type="SUPFAM" id="SSF55874">
    <property type="entry name" value="ATPase domain of HSP90 chaperone/DNA topoisomerase II/histidine kinase"/>
    <property type="match status" value="1"/>
</dbReference>
<feature type="domain" description="Histidine kinase" evidence="5">
    <location>
        <begin position="152"/>
        <end position="397"/>
    </location>
</feature>
<dbReference type="SUPFAM" id="SSF47384">
    <property type="entry name" value="Homodimeric domain of signal transducing histidine kinase"/>
    <property type="match status" value="1"/>
</dbReference>
<dbReference type="SMART" id="SM00387">
    <property type="entry name" value="HATPase_c"/>
    <property type="match status" value="1"/>
</dbReference>
<reference evidence="8" key="1">
    <citation type="journal article" date="2019" name="J. Bacteriol.">
        <title>A Mutagenic Screen Identifies a TonB-Dependent Receptor Required for the Lanthanide Metal Switch in the Type I Methanotroph 'Methylotuvimicrobium buryatense' 5GB1C.</title>
        <authorList>
            <person name="Groom J.D."/>
            <person name="Ford S.M."/>
            <person name="Pesesky M.W."/>
            <person name="Lidstrom M.E."/>
        </authorList>
    </citation>
    <scope>NUCLEOTIDE SEQUENCE [LARGE SCALE GENOMIC DNA]</scope>
    <source>
        <strain evidence="8">5GB1C</strain>
    </source>
</reference>
<dbReference type="InterPro" id="IPR003594">
    <property type="entry name" value="HATPase_dom"/>
</dbReference>
<name>A0A4P9UMX4_METBY</name>
<dbReference type="InterPro" id="IPR011006">
    <property type="entry name" value="CheY-like_superfamily"/>
</dbReference>
<evidence type="ECO:0000256" key="3">
    <source>
        <dbReference type="ARBA" id="ARBA00022553"/>
    </source>
</evidence>
<organism evidence="7 8">
    <name type="scientific">Methylotuvimicrobium buryatense</name>
    <name type="common">Methylomicrobium buryatense</name>
    <dbReference type="NCBI Taxonomy" id="95641"/>
    <lineage>
        <taxon>Bacteria</taxon>
        <taxon>Pseudomonadati</taxon>
        <taxon>Pseudomonadota</taxon>
        <taxon>Gammaproteobacteria</taxon>
        <taxon>Methylococcales</taxon>
        <taxon>Methylococcaceae</taxon>
        <taxon>Methylotuvimicrobium</taxon>
    </lineage>
</organism>
<feature type="domain" description="Response regulatory" evidence="6">
    <location>
        <begin position="7"/>
        <end position="122"/>
    </location>
</feature>
<dbReference type="InterPro" id="IPR003661">
    <property type="entry name" value="HisK_dim/P_dom"/>
</dbReference>
<dbReference type="PROSITE" id="PS50110">
    <property type="entry name" value="RESPONSE_REGULATORY"/>
    <property type="match status" value="1"/>
</dbReference>
<dbReference type="CDD" id="cd00082">
    <property type="entry name" value="HisKA"/>
    <property type="match status" value="1"/>
</dbReference>
<protein>
    <recommendedName>
        <fullName evidence="2">histidine kinase</fullName>
        <ecNumber evidence="2">2.7.13.3</ecNumber>
    </recommendedName>
</protein>
<proteinExistence type="predicted"/>
<accession>A0A4P9UMX4</accession>
<dbReference type="EMBL" id="CP035467">
    <property type="protein sequence ID" value="QCW82628.1"/>
    <property type="molecule type" value="Genomic_DNA"/>
</dbReference>
<dbReference type="Pfam" id="PF02518">
    <property type="entry name" value="HATPase_c"/>
    <property type="match status" value="1"/>
</dbReference>
<evidence type="ECO:0000256" key="2">
    <source>
        <dbReference type="ARBA" id="ARBA00012438"/>
    </source>
</evidence>
<dbReference type="PRINTS" id="PR00344">
    <property type="entry name" value="BCTRLSENSOR"/>
</dbReference>
<evidence type="ECO:0000313" key="7">
    <source>
        <dbReference type="EMBL" id="QCW82628.1"/>
    </source>
</evidence>
<keyword evidence="8" id="KW-1185">Reference proteome</keyword>
<dbReference type="KEGG" id="mbur:EQU24_10565"/>
<dbReference type="InterPro" id="IPR001789">
    <property type="entry name" value="Sig_transdc_resp-reg_receiver"/>
</dbReference>
<comment type="catalytic activity">
    <reaction evidence="1">
        <text>ATP + protein L-histidine = ADP + protein N-phospho-L-histidine.</text>
        <dbReference type="EC" id="2.7.13.3"/>
    </reaction>
</comment>
<comment type="caution">
    <text evidence="4">Lacks conserved residue(s) required for the propagation of feature annotation.</text>
</comment>
<dbReference type="SMART" id="SM00448">
    <property type="entry name" value="REC"/>
    <property type="match status" value="1"/>
</dbReference>
<dbReference type="OrthoDB" id="1931120at2"/>
<dbReference type="PANTHER" id="PTHR43065">
    <property type="entry name" value="SENSOR HISTIDINE KINASE"/>
    <property type="match status" value="1"/>
</dbReference>
<evidence type="ECO:0000256" key="4">
    <source>
        <dbReference type="PROSITE-ProRule" id="PRU00169"/>
    </source>
</evidence>
<dbReference type="RefSeq" id="WP_017839538.1">
    <property type="nucleotide sequence ID" value="NZ_CP035467.1"/>
</dbReference>
<sequence>MVQSPFKIVAIEDWPSNQRMLLDTLGNDYNIRVAATGVLGLRLIQDDPPDLIFLKNRLQDMLGFEIIRNLRSCIKLQDIPVILLTESSMLEDHLIDWQIDNIDYIFEPINKIVVLSRVKTQLELRSVQNKLKNQIWFYQMEKMDSIRKLVSGIAHELNNPLGYVYSNINGLKQYHQDIFNILESAERMIESFSEGCRDLNAYKQLKNDLYFDFIKQDLINIVDESREGVERISNIVKKLCDFSRFEKEAVHLHDIESGIDVVLDVYQNELQKKATIIKNYNGISPIYCVGDQINQVFTNLLINAAQAIEEHGTITINTGYWGNDWLWVEIVDDGIGIPEEIKSKIFDPFFSTKPVGQGVGLGLALAYKIVKDHKGFINVFSLPGKGAKFQVYLPVNTTPNLI</sequence>
<dbReference type="Gene3D" id="3.30.565.10">
    <property type="entry name" value="Histidine kinase-like ATPase, C-terminal domain"/>
    <property type="match status" value="1"/>
</dbReference>